<dbReference type="PANTHER" id="PTHR13234:SF8">
    <property type="entry name" value="GAMMA-INTERFERON-INDUCIBLE LYSOSOMAL THIOL REDUCTASE"/>
    <property type="match status" value="1"/>
</dbReference>
<evidence type="ECO:0000256" key="5">
    <source>
        <dbReference type="ARBA" id="ARBA00023180"/>
    </source>
</evidence>
<protein>
    <recommendedName>
        <fullName evidence="7">Gamma-interferon-inducible lysosomal thiol reductase</fullName>
    </recommendedName>
</protein>
<evidence type="ECO:0008006" key="7">
    <source>
        <dbReference type="Google" id="ProtNLM"/>
    </source>
</evidence>
<sequence>MIRAPLTDKVKNRGVLHVWDRRFCLLDAYGLKGPAMEELLEDGRIYVFFEAGAQHWESCKTSYLDIEIPGLTTIHLEPQVAPIAMKTIALLLVSLLTVHSQYTVDDDGNYQFSCQHGPSECYGNRVQACALAELSDNMDLQVEFVNCAMSSANSSTSGPICAAKLGIHYPPVQDCVDGNIGDQLTVYNGNRTTSFSPKYAYVPWVAINGVHNNETKDTARKDLLATICKLLNYQPESCLKNSN</sequence>
<comment type="similarity">
    <text evidence="2">Belongs to the GILT family.</text>
</comment>
<name>A0A7R9I7D1_9NEOP</name>
<dbReference type="GO" id="GO:0016671">
    <property type="term" value="F:oxidoreductase activity, acting on a sulfur group of donors, disulfide as acceptor"/>
    <property type="evidence" value="ECO:0007669"/>
    <property type="project" value="InterPro"/>
</dbReference>
<evidence type="ECO:0000256" key="4">
    <source>
        <dbReference type="ARBA" id="ARBA00022729"/>
    </source>
</evidence>
<organism evidence="6">
    <name type="scientific">Timema bartmani</name>
    <dbReference type="NCBI Taxonomy" id="61472"/>
    <lineage>
        <taxon>Eukaryota</taxon>
        <taxon>Metazoa</taxon>
        <taxon>Ecdysozoa</taxon>
        <taxon>Arthropoda</taxon>
        <taxon>Hexapoda</taxon>
        <taxon>Insecta</taxon>
        <taxon>Pterygota</taxon>
        <taxon>Neoptera</taxon>
        <taxon>Polyneoptera</taxon>
        <taxon>Phasmatodea</taxon>
        <taxon>Timematodea</taxon>
        <taxon>Timematoidea</taxon>
        <taxon>Timematidae</taxon>
        <taxon>Timema</taxon>
    </lineage>
</organism>
<dbReference type="AlphaFoldDB" id="A0A7R9I7D1"/>
<dbReference type="PANTHER" id="PTHR13234">
    <property type="entry name" value="GAMMA-INTERFERON INDUCIBLE LYSOSOMAL THIOL REDUCTASE GILT"/>
    <property type="match status" value="1"/>
</dbReference>
<proteinExistence type="inferred from homology"/>
<dbReference type="GO" id="GO:0005576">
    <property type="term" value="C:extracellular region"/>
    <property type="evidence" value="ECO:0007669"/>
    <property type="project" value="UniProtKB-SubCell"/>
</dbReference>
<evidence type="ECO:0000256" key="1">
    <source>
        <dbReference type="ARBA" id="ARBA00004613"/>
    </source>
</evidence>
<evidence type="ECO:0000313" key="6">
    <source>
        <dbReference type="EMBL" id="CAD7450304.1"/>
    </source>
</evidence>
<keyword evidence="4" id="KW-0732">Signal</keyword>
<accession>A0A7R9I7D1</accession>
<dbReference type="Pfam" id="PF03227">
    <property type="entry name" value="GILT"/>
    <property type="match status" value="1"/>
</dbReference>
<keyword evidence="5" id="KW-0325">Glycoprotein</keyword>
<dbReference type="InterPro" id="IPR004911">
    <property type="entry name" value="Interferon-induced_GILT"/>
</dbReference>
<reference evidence="6" key="1">
    <citation type="submission" date="2020-11" db="EMBL/GenBank/DDBJ databases">
        <authorList>
            <person name="Tran Van P."/>
        </authorList>
    </citation>
    <scope>NUCLEOTIDE SEQUENCE</scope>
</reference>
<evidence type="ECO:0000256" key="3">
    <source>
        <dbReference type="ARBA" id="ARBA00022525"/>
    </source>
</evidence>
<evidence type="ECO:0000256" key="2">
    <source>
        <dbReference type="ARBA" id="ARBA00005679"/>
    </source>
</evidence>
<gene>
    <name evidence="6" type="ORF">TBIB3V08_LOCUS12574</name>
</gene>
<dbReference type="EMBL" id="OD574469">
    <property type="protein sequence ID" value="CAD7450304.1"/>
    <property type="molecule type" value="Genomic_DNA"/>
</dbReference>
<comment type="subcellular location">
    <subcellularLocation>
        <location evidence="1">Secreted</location>
    </subcellularLocation>
</comment>
<keyword evidence="3" id="KW-0964">Secreted</keyword>